<proteinExistence type="predicted"/>
<keyword evidence="3" id="KW-1185">Reference proteome</keyword>
<name>A0A1V6UIS4_9EURO</name>
<evidence type="ECO:0000256" key="1">
    <source>
        <dbReference type="SAM" id="MobiDB-lite"/>
    </source>
</evidence>
<reference evidence="3" key="1">
    <citation type="journal article" date="2017" name="Nat. Microbiol.">
        <title>Global analysis of biosynthetic gene clusters reveals vast potential of secondary metabolite production in Penicillium species.</title>
        <authorList>
            <person name="Nielsen J.C."/>
            <person name="Grijseels S."/>
            <person name="Prigent S."/>
            <person name="Ji B."/>
            <person name="Dainat J."/>
            <person name="Nielsen K.F."/>
            <person name="Frisvad J.C."/>
            <person name="Workman M."/>
            <person name="Nielsen J."/>
        </authorList>
    </citation>
    <scope>NUCLEOTIDE SEQUENCE [LARGE SCALE GENOMIC DNA]</scope>
    <source>
        <strain evidence="3">IBT 31321</strain>
    </source>
</reference>
<evidence type="ECO:0000313" key="3">
    <source>
        <dbReference type="Proteomes" id="UP000191500"/>
    </source>
</evidence>
<dbReference type="Proteomes" id="UP000191500">
    <property type="component" value="Unassembled WGS sequence"/>
</dbReference>
<gene>
    <name evidence="2" type="ORF">PENCOP_c008G04520</name>
</gene>
<dbReference type="EMBL" id="MDDG01000008">
    <property type="protein sequence ID" value="OQE38346.1"/>
    <property type="molecule type" value="Genomic_DNA"/>
</dbReference>
<dbReference type="AlphaFoldDB" id="A0A1V6UIS4"/>
<organism evidence="2 3">
    <name type="scientific">Penicillium coprophilum</name>
    <dbReference type="NCBI Taxonomy" id="36646"/>
    <lineage>
        <taxon>Eukaryota</taxon>
        <taxon>Fungi</taxon>
        <taxon>Dikarya</taxon>
        <taxon>Ascomycota</taxon>
        <taxon>Pezizomycotina</taxon>
        <taxon>Eurotiomycetes</taxon>
        <taxon>Eurotiomycetidae</taxon>
        <taxon>Eurotiales</taxon>
        <taxon>Aspergillaceae</taxon>
        <taxon>Penicillium</taxon>
    </lineage>
</organism>
<sequence>MSSKRLGSSEEVKKVVQDAASKKNEAYKTSFENLTPKEPLEEDQEIDSLQAIMQPGPPETLEKSQLVLSETSARLLKPLSSSPDPEEVGKFRDKEYPYQLNVDNDRRNININYCRIGFGKDEDVGDGTI</sequence>
<comment type="caution">
    <text evidence="2">The sequence shown here is derived from an EMBL/GenBank/DDBJ whole genome shotgun (WGS) entry which is preliminary data.</text>
</comment>
<feature type="region of interest" description="Disordered" evidence="1">
    <location>
        <begin position="24"/>
        <end position="46"/>
    </location>
</feature>
<evidence type="ECO:0000313" key="2">
    <source>
        <dbReference type="EMBL" id="OQE38346.1"/>
    </source>
</evidence>
<accession>A0A1V6UIS4</accession>
<protein>
    <submittedName>
        <fullName evidence="2">Uncharacterized protein</fullName>
    </submittedName>
</protein>